<sequence>MESKILSAFHAYINAFNGEDIEGIKNALHPEVKVEFNGAVVVHNRDQILPTYPPDFATHKRVE</sequence>
<dbReference type="InterPro" id="IPR032710">
    <property type="entry name" value="NTF2-like_dom_sf"/>
</dbReference>
<protein>
    <recommendedName>
        <fullName evidence="3">SnoaL-like domain-containing protein</fullName>
    </recommendedName>
</protein>
<reference evidence="1 2" key="1">
    <citation type="journal article" date="2018" name="PLoS ONE">
        <title>The draft genome of Kipferlia bialata reveals reductive genome evolution in fornicate parasites.</title>
        <authorList>
            <person name="Tanifuji G."/>
            <person name="Takabayashi S."/>
            <person name="Kume K."/>
            <person name="Takagi M."/>
            <person name="Nakayama T."/>
            <person name="Kamikawa R."/>
            <person name="Inagaki Y."/>
            <person name="Hashimoto T."/>
        </authorList>
    </citation>
    <scope>NUCLEOTIDE SEQUENCE [LARGE SCALE GENOMIC DNA]</scope>
    <source>
        <strain evidence="1">NY0173</strain>
    </source>
</reference>
<gene>
    <name evidence="1" type="ORF">KIPB_010965</name>
</gene>
<keyword evidence="2" id="KW-1185">Reference proteome</keyword>
<comment type="caution">
    <text evidence="1">The sequence shown here is derived from an EMBL/GenBank/DDBJ whole genome shotgun (WGS) entry which is preliminary data.</text>
</comment>
<dbReference type="Gene3D" id="3.10.450.50">
    <property type="match status" value="1"/>
</dbReference>
<feature type="non-terminal residue" evidence="1">
    <location>
        <position position="1"/>
    </location>
</feature>
<dbReference type="Proteomes" id="UP000265618">
    <property type="component" value="Unassembled WGS sequence"/>
</dbReference>
<accession>A0A391NPY0</accession>
<dbReference type="AlphaFoldDB" id="A0A391NPY0"/>
<dbReference type="SUPFAM" id="SSF54427">
    <property type="entry name" value="NTF2-like"/>
    <property type="match status" value="1"/>
</dbReference>
<proteinExistence type="predicted"/>
<name>A0A391NPY0_9EUKA</name>
<dbReference type="EMBL" id="BDIP01004275">
    <property type="protein sequence ID" value="GCA63621.1"/>
    <property type="molecule type" value="Genomic_DNA"/>
</dbReference>
<organism evidence="1 2">
    <name type="scientific">Kipferlia bialata</name>
    <dbReference type="NCBI Taxonomy" id="797122"/>
    <lineage>
        <taxon>Eukaryota</taxon>
        <taxon>Metamonada</taxon>
        <taxon>Carpediemonas-like organisms</taxon>
        <taxon>Kipferlia</taxon>
    </lineage>
</organism>
<evidence type="ECO:0000313" key="2">
    <source>
        <dbReference type="Proteomes" id="UP000265618"/>
    </source>
</evidence>
<evidence type="ECO:0000313" key="1">
    <source>
        <dbReference type="EMBL" id="GCA63621.1"/>
    </source>
</evidence>
<evidence type="ECO:0008006" key="3">
    <source>
        <dbReference type="Google" id="ProtNLM"/>
    </source>
</evidence>